<accession>A0A502GUT9</accession>
<dbReference type="Pfam" id="PF10091">
    <property type="entry name" value="Glycoamylase"/>
    <property type="match status" value="1"/>
</dbReference>
<dbReference type="InterPro" id="IPR019282">
    <property type="entry name" value="Glycoamylase-like_cons_dom"/>
</dbReference>
<dbReference type="Gene3D" id="1.50.10.140">
    <property type="match status" value="1"/>
</dbReference>
<reference evidence="2 3" key="1">
    <citation type="journal article" date="2019" name="Environ. Microbiol.">
        <title>Species interactions and distinct microbial communities in high Arctic permafrost affected cryosols are associated with the CH4 and CO2 gas fluxes.</title>
        <authorList>
            <person name="Altshuler I."/>
            <person name="Hamel J."/>
            <person name="Turney S."/>
            <person name="Magnuson E."/>
            <person name="Levesque R."/>
            <person name="Greer C."/>
            <person name="Whyte L.G."/>
        </authorList>
    </citation>
    <scope>NUCLEOTIDE SEQUENCE [LARGE SCALE GENOMIC DNA]</scope>
    <source>
        <strain evidence="2 3">S9.2P</strain>
    </source>
</reference>
<dbReference type="AlphaFoldDB" id="A0A502GUT9"/>
<evidence type="ECO:0000313" key="3">
    <source>
        <dbReference type="Proteomes" id="UP000317646"/>
    </source>
</evidence>
<dbReference type="Proteomes" id="UP000317646">
    <property type="component" value="Unassembled WGS sequence"/>
</dbReference>
<evidence type="ECO:0000259" key="1">
    <source>
        <dbReference type="Pfam" id="PF10091"/>
    </source>
</evidence>
<proteinExistence type="predicted"/>
<protein>
    <submittedName>
        <fullName evidence="2">Beta-glucosidase</fullName>
    </submittedName>
</protein>
<feature type="domain" description="Glycoamylase-like" evidence="1">
    <location>
        <begin position="148"/>
        <end position="359"/>
    </location>
</feature>
<dbReference type="EMBL" id="RCYZ01000005">
    <property type="protein sequence ID" value="TPG65644.1"/>
    <property type="molecule type" value="Genomic_DNA"/>
</dbReference>
<evidence type="ECO:0000313" key="2">
    <source>
        <dbReference type="EMBL" id="TPG65644.1"/>
    </source>
</evidence>
<comment type="caution">
    <text evidence="2">The sequence shown here is derived from an EMBL/GenBank/DDBJ whole genome shotgun (WGS) entry which is preliminary data.</text>
</comment>
<organism evidence="2 3">
    <name type="scientific">Hymenobacter nivis</name>
    <dbReference type="NCBI Taxonomy" id="1850093"/>
    <lineage>
        <taxon>Bacteria</taxon>
        <taxon>Pseudomonadati</taxon>
        <taxon>Bacteroidota</taxon>
        <taxon>Cytophagia</taxon>
        <taxon>Cytophagales</taxon>
        <taxon>Hymenobacteraceae</taxon>
        <taxon>Hymenobacter</taxon>
    </lineage>
</organism>
<gene>
    <name evidence="2" type="ORF">EAH73_13045</name>
</gene>
<keyword evidence="3" id="KW-1185">Reference proteome</keyword>
<sequence>MARERNTSGEIVTSGGTGFGVQALVVGASRGWLARADAVARTQKICDFLAKADRFHGAWPHWLNGSTGAVIPFSAQDNGGDLVETSYLVNGLLVARAYYDGGGPEETALRQTITRLWESVEWNWYASRGDGLLYWHWSPTAQWAMNLPIRGWNEALITYVLALGSPTHAIAPAVYQATWVGIGLGAGLVSEGYKLPLGPFYGGPLFFAHYSFLSLDPRRMQDQYANYWQQNVSHTLINRAYCLYTAPKANGYSAGLWGLTASDDPDGYKAHQPSADNGTVSPTAALSSFPYAPYYAMQALRNYYGSLATKLIGEYGPRDAYNPSRGWVGQDFLAIDQGPIVAMIENYRSGLLWQLGTKIPELQTGLQRAGMGAPSYAAGFYLAVPEARSGRYDLLKHPDQKAYPLAVALAAAGPYTLTLEAADGTVVETPWANLPQAAGQYTVPLGATAPAGDYTVRLTGGAGPLTLPVTLN</sequence>
<name>A0A502GUT9_9BACT</name>